<organism evidence="1 2">
    <name type="scientific">Desulfurella multipotens</name>
    <dbReference type="NCBI Taxonomy" id="79269"/>
    <lineage>
        <taxon>Bacteria</taxon>
        <taxon>Pseudomonadati</taxon>
        <taxon>Campylobacterota</taxon>
        <taxon>Desulfurellia</taxon>
        <taxon>Desulfurellales</taxon>
        <taxon>Desulfurellaceae</taxon>
        <taxon>Desulfurella</taxon>
    </lineage>
</organism>
<dbReference type="AlphaFoldDB" id="A0A1G6MC19"/>
<gene>
    <name evidence="1" type="ORF">SAMN05660835_00952</name>
</gene>
<name>A0A1G6MC19_9BACT</name>
<accession>A0A1G6MC19</accession>
<keyword evidence="2" id="KW-1185">Reference proteome</keyword>
<dbReference type="RefSeq" id="WP_092128552.1">
    <property type="nucleotide sequence ID" value="NZ_FMYU01000006.1"/>
</dbReference>
<evidence type="ECO:0000313" key="2">
    <source>
        <dbReference type="Proteomes" id="UP000199411"/>
    </source>
</evidence>
<proteinExistence type="predicted"/>
<dbReference type="Proteomes" id="UP000199411">
    <property type="component" value="Unassembled WGS sequence"/>
</dbReference>
<reference evidence="2" key="1">
    <citation type="submission" date="2016-10" db="EMBL/GenBank/DDBJ databases">
        <authorList>
            <person name="Varghese N."/>
            <person name="Submissions S."/>
        </authorList>
    </citation>
    <scope>NUCLEOTIDE SEQUENCE [LARGE SCALE GENOMIC DNA]</scope>
    <source>
        <strain evidence="2">DSM 8415</strain>
    </source>
</reference>
<evidence type="ECO:0000313" key="1">
    <source>
        <dbReference type="EMBL" id="SDC52981.1"/>
    </source>
</evidence>
<protein>
    <submittedName>
        <fullName evidence="1">Uncharacterized protein</fullName>
    </submittedName>
</protein>
<dbReference type="EMBL" id="FMYU01000006">
    <property type="protein sequence ID" value="SDC52981.1"/>
    <property type="molecule type" value="Genomic_DNA"/>
</dbReference>
<sequence length="83" mass="9822">MNQTKNNLDDIIYKTYSILIKDFEKLNFDILLDLVFDYLDLELAWIGIFCDKHLTLSKAKGKATQYTKDETLRNYQINILKNT</sequence>